<evidence type="ECO:0000256" key="2">
    <source>
        <dbReference type="ARBA" id="ARBA00022723"/>
    </source>
</evidence>
<proteinExistence type="predicted"/>
<dbReference type="PROSITE" id="PS51007">
    <property type="entry name" value="CYTC"/>
    <property type="match status" value="1"/>
</dbReference>
<accession>A0A6C1AZ53</accession>
<evidence type="ECO:0000256" key="1">
    <source>
        <dbReference type="ARBA" id="ARBA00022617"/>
    </source>
</evidence>
<dbReference type="SUPFAM" id="SSF46626">
    <property type="entry name" value="Cytochrome c"/>
    <property type="match status" value="1"/>
</dbReference>
<gene>
    <name evidence="7" type="ORF">G3580_02795</name>
</gene>
<keyword evidence="5" id="KW-0732">Signal</keyword>
<evidence type="ECO:0000256" key="4">
    <source>
        <dbReference type="PROSITE-ProRule" id="PRU00433"/>
    </source>
</evidence>
<dbReference type="KEGG" id="azq:G3580_02795"/>
<evidence type="ECO:0000256" key="3">
    <source>
        <dbReference type="ARBA" id="ARBA00023004"/>
    </source>
</evidence>
<dbReference type="InterPro" id="IPR009056">
    <property type="entry name" value="Cyt_c-like_dom"/>
</dbReference>
<dbReference type="Pfam" id="PF00034">
    <property type="entry name" value="Cytochrom_C"/>
    <property type="match status" value="1"/>
</dbReference>
<keyword evidence="3 4" id="KW-0408">Iron</keyword>
<keyword evidence="8" id="KW-1185">Reference proteome</keyword>
<dbReference type="Gene3D" id="1.10.760.10">
    <property type="entry name" value="Cytochrome c-like domain"/>
    <property type="match status" value="1"/>
</dbReference>
<feature type="chain" id="PRO_5025580820" evidence="5">
    <location>
        <begin position="25"/>
        <end position="146"/>
    </location>
</feature>
<protein>
    <submittedName>
        <fullName evidence="7">Cytochrome c</fullName>
    </submittedName>
</protein>
<dbReference type="RefSeq" id="WP_173763819.1">
    <property type="nucleotide sequence ID" value="NZ_CP048836.1"/>
</dbReference>
<evidence type="ECO:0000313" key="7">
    <source>
        <dbReference type="EMBL" id="QID16651.1"/>
    </source>
</evidence>
<organism evidence="7 8">
    <name type="scientific">Nitrogeniibacter mangrovi</name>
    <dbReference type="NCBI Taxonomy" id="2016596"/>
    <lineage>
        <taxon>Bacteria</taxon>
        <taxon>Pseudomonadati</taxon>
        <taxon>Pseudomonadota</taxon>
        <taxon>Betaproteobacteria</taxon>
        <taxon>Rhodocyclales</taxon>
        <taxon>Zoogloeaceae</taxon>
        <taxon>Nitrogeniibacter</taxon>
    </lineage>
</organism>
<evidence type="ECO:0000259" key="6">
    <source>
        <dbReference type="PROSITE" id="PS51007"/>
    </source>
</evidence>
<dbReference type="GO" id="GO:0046872">
    <property type="term" value="F:metal ion binding"/>
    <property type="evidence" value="ECO:0007669"/>
    <property type="project" value="UniProtKB-KW"/>
</dbReference>
<evidence type="ECO:0000256" key="5">
    <source>
        <dbReference type="SAM" id="SignalP"/>
    </source>
</evidence>
<name>A0A6C1AZ53_9RHOO</name>
<dbReference type="GO" id="GO:0009055">
    <property type="term" value="F:electron transfer activity"/>
    <property type="evidence" value="ECO:0007669"/>
    <property type="project" value="InterPro"/>
</dbReference>
<dbReference type="GO" id="GO:0020037">
    <property type="term" value="F:heme binding"/>
    <property type="evidence" value="ECO:0007669"/>
    <property type="project" value="InterPro"/>
</dbReference>
<dbReference type="InterPro" id="IPR036909">
    <property type="entry name" value="Cyt_c-like_dom_sf"/>
</dbReference>
<keyword evidence="1 4" id="KW-0349">Heme</keyword>
<feature type="signal peptide" evidence="5">
    <location>
        <begin position="1"/>
        <end position="24"/>
    </location>
</feature>
<keyword evidence="2 4" id="KW-0479">Metal-binding</keyword>
<sequence length="146" mass="16090">MKNGKRTFYAWLVLLLFQGGTSLAISAEVPDIGQTEYMNKCAVCHGASGKGDGGAVDLLKVAPADLTVLSKNNGGVFPVDRVYQVIDGRQVVRGHGSRDMPIWGNMYKKESAEAGAYFFEMPYTMDMYARVRILALIDYLSRIQSK</sequence>
<evidence type="ECO:0000313" key="8">
    <source>
        <dbReference type="Proteomes" id="UP000501991"/>
    </source>
</evidence>
<dbReference type="AlphaFoldDB" id="A0A6C1AZ53"/>
<dbReference type="Proteomes" id="UP000501991">
    <property type="component" value="Chromosome"/>
</dbReference>
<dbReference type="EMBL" id="CP048836">
    <property type="protein sequence ID" value="QID16651.1"/>
    <property type="molecule type" value="Genomic_DNA"/>
</dbReference>
<reference evidence="7 8" key="1">
    <citation type="submission" date="2020-02" db="EMBL/GenBank/DDBJ databases">
        <title>Nitrogenibacter mangrovi gen. nov., sp. nov. isolated from mangrove sediment, a denitrifying betaproteobacterium.</title>
        <authorList>
            <person name="Liao H."/>
            <person name="Tian Y."/>
        </authorList>
    </citation>
    <scope>NUCLEOTIDE SEQUENCE [LARGE SCALE GENOMIC DNA]</scope>
    <source>
        <strain evidence="7 8">M9-3-2</strain>
    </source>
</reference>
<feature type="domain" description="Cytochrome c" evidence="6">
    <location>
        <begin position="1"/>
        <end position="122"/>
    </location>
</feature>